<evidence type="ECO:0000313" key="15">
    <source>
        <dbReference type="Proteomes" id="UP001160148"/>
    </source>
</evidence>
<dbReference type="PANTHER" id="PTHR46600:SF1">
    <property type="entry name" value="THAP DOMAIN-CONTAINING PROTEIN 1"/>
    <property type="match status" value="1"/>
</dbReference>
<keyword evidence="9" id="KW-0804">Transcription</keyword>
<keyword evidence="3" id="KW-0479">Metal-binding</keyword>
<comment type="caution">
    <text evidence="14">The sequence shown here is derived from an EMBL/GenBank/DDBJ whole genome shotgun (WGS) entry which is preliminary data.</text>
</comment>
<accession>A0AAV0WFR7</accession>
<evidence type="ECO:0000256" key="7">
    <source>
        <dbReference type="ARBA" id="ARBA00023054"/>
    </source>
</evidence>
<evidence type="ECO:0000256" key="8">
    <source>
        <dbReference type="ARBA" id="ARBA00023125"/>
    </source>
</evidence>
<proteinExistence type="inferred from homology"/>
<dbReference type="SUPFAM" id="SSF57716">
    <property type="entry name" value="Glucocorticoid receptor-like (DNA-binding domain)"/>
    <property type="match status" value="1"/>
</dbReference>
<sequence length="112" mass="13363">MPQTCCVLGCANRSGRDKVVFFKYVSVVLTWTSKHSILQLNNYFTKSFMYRFPRNNILKEKWIVAIKRHNFIPTYHRICHIHFTENDFVERPDLKRLKETAVPTLFIGQQKI</sequence>
<dbReference type="EMBL" id="CARXXK010000002">
    <property type="protein sequence ID" value="CAI6354639.1"/>
    <property type="molecule type" value="Genomic_DNA"/>
</dbReference>
<protein>
    <recommendedName>
        <fullName evidence="13">THAP-type domain-containing protein</fullName>
    </recommendedName>
</protein>
<dbReference type="PROSITE" id="PS50950">
    <property type="entry name" value="ZF_THAP"/>
    <property type="match status" value="1"/>
</dbReference>
<dbReference type="InterPro" id="IPR038441">
    <property type="entry name" value="THAP_Znf_sf"/>
</dbReference>
<dbReference type="Proteomes" id="UP001160148">
    <property type="component" value="Unassembled WGS sequence"/>
</dbReference>
<keyword evidence="5" id="KW-0862">Zinc</keyword>
<dbReference type="GO" id="GO:0043565">
    <property type="term" value="F:sequence-specific DNA binding"/>
    <property type="evidence" value="ECO:0007669"/>
    <property type="project" value="InterPro"/>
</dbReference>
<evidence type="ECO:0000256" key="9">
    <source>
        <dbReference type="ARBA" id="ARBA00023163"/>
    </source>
</evidence>
<dbReference type="Pfam" id="PF05485">
    <property type="entry name" value="THAP"/>
    <property type="match status" value="1"/>
</dbReference>
<keyword evidence="10" id="KW-0539">Nucleus</keyword>
<evidence type="ECO:0000256" key="1">
    <source>
        <dbReference type="ARBA" id="ARBA00004642"/>
    </source>
</evidence>
<dbReference type="PANTHER" id="PTHR46600">
    <property type="entry name" value="THAP DOMAIN-CONTAINING"/>
    <property type="match status" value="1"/>
</dbReference>
<dbReference type="GO" id="GO:0008270">
    <property type="term" value="F:zinc ion binding"/>
    <property type="evidence" value="ECO:0007669"/>
    <property type="project" value="UniProtKB-KW"/>
</dbReference>
<dbReference type="GO" id="GO:0005654">
    <property type="term" value="C:nucleoplasm"/>
    <property type="evidence" value="ECO:0007669"/>
    <property type="project" value="UniProtKB-SubCell"/>
</dbReference>
<evidence type="ECO:0000256" key="6">
    <source>
        <dbReference type="ARBA" id="ARBA00023015"/>
    </source>
</evidence>
<feature type="domain" description="THAP-type" evidence="13">
    <location>
        <begin position="1"/>
        <end position="106"/>
    </location>
</feature>
<evidence type="ECO:0000256" key="5">
    <source>
        <dbReference type="ARBA" id="ARBA00022833"/>
    </source>
</evidence>
<dbReference type="InterPro" id="IPR006612">
    <property type="entry name" value="THAP_Znf"/>
</dbReference>
<gene>
    <name evidence="14" type="ORF">MEUPH1_LOCUS10604</name>
</gene>
<dbReference type="SMART" id="SM00980">
    <property type="entry name" value="THAP"/>
    <property type="match status" value="1"/>
</dbReference>
<evidence type="ECO:0000256" key="2">
    <source>
        <dbReference type="ARBA" id="ARBA00006177"/>
    </source>
</evidence>
<keyword evidence="8 12" id="KW-0238">DNA-binding</keyword>
<evidence type="ECO:0000256" key="4">
    <source>
        <dbReference type="ARBA" id="ARBA00022771"/>
    </source>
</evidence>
<evidence type="ECO:0000256" key="12">
    <source>
        <dbReference type="PROSITE-ProRule" id="PRU00309"/>
    </source>
</evidence>
<evidence type="ECO:0000313" key="14">
    <source>
        <dbReference type="EMBL" id="CAI6354639.1"/>
    </source>
</evidence>
<keyword evidence="11" id="KW-0131">Cell cycle</keyword>
<name>A0AAV0WFR7_9HEMI</name>
<dbReference type="SMART" id="SM00692">
    <property type="entry name" value="DM3"/>
    <property type="match status" value="1"/>
</dbReference>
<comment type="similarity">
    <text evidence="2">Belongs to the THAP1 family.</text>
</comment>
<evidence type="ECO:0000259" key="13">
    <source>
        <dbReference type="PROSITE" id="PS50950"/>
    </source>
</evidence>
<keyword evidence="4 12" id="KW-0863">Zinc-finger</keyword>
<dbReference type="AlphaFoldDB" id="A0AAV0WFR7"/>
<dbReference type="Gene3D" id="6.20.210.20">
    <property type="entry name" value="THAP domain"/>
    <property type="match status" value="1"/>
</dbReference>
<evidence type="ECO:0000256" key="11">
    <source>
        <dbReference type="ARBA" id="ARBA00023306"/>
    </source>
</evidence>
<dbReference type="InterPro" id="IPR026516">
    <property type="entry name" value="THAP1/10"/>
</dbReference>
<evidence type="ECO:0000256" key="10">
    <source>
        <dbReference type="ARBA" id="ARBA00023242"/>
    </source>
</evidence>
<organism evidence="14 15">
    <name type="scientific">Macrosiphum euphorbiae</name>
    <name type="common">potato aphid</name>
    <dbReference type="NCBI Taxonomy" id="13131"/>
    <lineage>
        <taxon>Eukaryota</taxon>
        <taxon>Metazoa</taxon>
        <taxon>Ecdysozoa</taxon>
        <taxon>Arthropoda</taxon>
        <taxon>Hexapoda</taxon>
        <taxon>Insecta</taxon>
        <taxon>Pterygota</taxon>
        <taxon>Neoptera</taxon>
        <taxon>Paraneoptera</taxon>
        <taxon>Hemiptera</taxon>
        <taxon>Sternorrhyncha</taxon>
        <taxon>Aphidomorpha</taxon>
        <taxon>Aphidoidea</taxon>
        <taxon>Aphididae</taxon>
        <taxon>Macrosiphini</taxon>
        <taxon>Macrosiphum</taxon>
    </lineage>
</organism>
<comment type="subcellular location">
    <subcellularLocation>
        <location evidence="1">Nucleus</location>
        <location evidence="1">Nucleoplasm</location>
    </subcellularLocation>
</comment>
<keyword evidence="6" id="KW-0805">Transcription regulation</keyword>
<keyword evidence="15" id="KW-1185">Reference proteome</keyword>
<evidence type="ECO:0000256" key="3">
    <source>
        <dbReference type="ARBA" id="ARBA00022723"/>
    </source>
</evidence>
<reference evidence="14 15" key="1">
    <citation type="submission" date="2023-01" db="EMBL/GenBank/DDBJ databases">
        <authorList>
            <person name="Whitehead M."/>
        </authorList>
    </citation>
    <scope>NUCLEOTIDE SEQUENCE [LARGE SCALE GENOMIC DNA]</scope>
</reference>
<keyword evidence="7" id="KW-0175">Coiled coil</keyword>